<evidence type="ECO:0000259" key="2">
    <source>
        <dbReference type="Pfam" id="PF00582"/>
    </source>
</evidence>
<sequence>MIMGKVLLAAIDSSPQRRLVLDKAAEIGACMKAELHVVSVNDLSRHREISFAVPNGEMIAVLEAEIHTVLDEARDYLARMKMDCRTHAPFGATAEQIALLAGELRADGIIIGHRHLSWLGRLVEGSVGSDLVARTPCDVLIVVEPDKTRTFEGDQEPLSRPSSLT</sequence>
<gene>
    <name evidence="3" type="ORF">CWS72_01690</name>
</gene>
<reference evidence="4" key="1">
    <citation type="submission" date="2017-12" db="EMBL/GenBank/DDBJ databases">
        <title>Draft genome sequence of Telmatospirillum siberiense 26-4b1T, an acidotolerant peatland alphaproteobacterium potentially involved in sulfur cycling.</title>
        <authorList>
            <person name="Hausmann B."/>
            <person name="Pjevac P."/>
            <person name="Schreck K."/>
            <person name="Herbold C.W."/>
            <person name="Daims H."/>
            <person name="Wagner M."/>
            <person name="Pester M."/>
            <person name="Loy A."/>
        </authorList>
    </citation>
    <scope>NUCLEOTIDE SEQUENCE [LARGE SCALE GENOMIC DNA]</scope>
    <source>
        <strain evidence="4">26-4b1</strain>
    </source>
</reference>
<dbReference type="InterPro" id="IPR006016">
    <property type="entry name" value="UspA"/>
</dbReference>
<protein>
    <recommendedName>
        <fullName evidence="2">UspA domain-containing protein</fullName>
    </recommendedName>
</protein>
<proteinExistence type="inferred from homology"/>
<dbReference type="EMBL" id="PIUM01000001">
    <property type="protein sequence ID" value="PKU26575.1"/>
    <property type="molecule type" value="Genomic_DNA"/>
</dbReference>
<dbReference type="InterPro" id="IPR014729">
    <property type="entry name" value="Rossmann-like_a/b/a_fold"/>
</dbReference>
<dbReference type="CDD" id="cd00293">
    <property type="entry name" value="USP-like"/>
    <property type="match status" value="1"/>
</dbReference>
<dbReference type="Pfam" id="PF00582">
    <property type="entry name" value="Usp"/>
    <property type="match status" value="1"/>
</dbReference>
<evidence type="ECO:0000256" key="1">
    <source>
        <dbReference type="ARBA" id="ARBA00008791"/>
    </source>
</evidence>
<accession>A0A2N3Q1P6</accession>
<dbReference type="AlphaFoldDB" id="A0A2N3Q1P6"/>
<comment type="similarity">
    <text evidence="1">Belongs to the universal stress protein A family.</text>
</comment>
<evidence type="ECO:0000313" key="4">
    <source>
        <dbReference type="Proteomes" id="UP000233293"/>
    </source>
</evidence>
<organism evidence="3 4">
    <name type="scientific">Telmatospirillum siberiense</name>
    <dbReference type="NCBI Taxonomy" id="382514"/>
    <lineage>
        <taxon>Bacteria</taxon>
        <taxon>Pseudomonadati</taxon>
        <taxon>Pseudomonadota</taxon>
        <taxon>Alphaproteobacteria</taxon>
        <taxon>Rhodospirillales</taxon>
        <taxon>Rhodospirillaceae</taxon>
        <taxon>Telmatospirillum</taxon>
    </lineage>
</organism>
<dbReference type="PANTHER" id="PTHR46268:SF15">
    <property type="entry name" value="UNIVERSAL STRESS PROTEIN HP_0031"/>
    <property type="match status" value="1"/>
</dbReference>
<feature type="domain" description="UspA" evidence="2">
    <location>
        <begin position="5"/>
        <end position="142"/>
    </location>
</feature>
<dbReference type="Gene3D" id="3.40.50.620">
    <property type="entry name" value="HUPs"/>
    <property type="match status" value="1"/>
</dbReference>
<comment type="caution">
    <text evidence="3">The sequence shown here is derived from an EMBL/GenBank/DDBJ whole genome shotgun (WGS) entry which is preliminary data.</text>
</comment>
<dbReference type="SUPFAM" id="SSF52402">
    <property type="entry name" value="Adenine nucleotide alpha hydrolases-like"/>
    <property type="match status" value="1"/>
</dbReference>
<name>A0A2N3Q1P6_9PROT</name>
<evidence type="ECO:0000313" key="3">
    <source>
        <dbReference type="EMBL" id="PKU26575.1"/>
    </source>
</evidence>
<dbReference type="PANTHER" id="PTHR46268">
    <property type="entry name" value="STRESS RESPONSE PROTEIN NHAX"/>
    <property type="match status" value="1"/>
</dbReference>
<keyword evidence="4" id="KW-1185">Reference proteome</keyword>
<dbReference type="Proteomes" id="UP000233293">
    <property type="component" value="Unassembled WGS sequence"/>
</dbReference>